<organism evidence="7">
    <name type="scientific">marine sediment metagenome</name>
    <dbReference type="NCBI Taxonomy" id="412755"/>
    <lineage>
        <taxon>unclassified sequences</taxon>
        <taxon>metagenomes</taxon>
        <taxon>ecological metagenomes</taxon>
    </lineage>
</organism>
<evidence type="ECO:0000256" key="6">
    <source>
        <dbReference type="SAM" id="Phobius"/>
    </source>
</evidence>
<dbReference type="AlphaFoldDB" id="A0A0F9AHQ4"/>
<evidence type="ECO:0000256" key="2">
    <source>
        <dbReference type="ARBA" id="ARBA00022475"/>
    </source>
</evidence>
<evidence type="ECO:0008006" key="8">
    <source>
        <dbReference type="Google" id="ProtNLM"/>
    </source>
</evidence>
<keyword evidence="4 6" id="KW-1133">Transmembrane helix</keyword>
<feature type="transmembrane region" description="Helical" evidence="6">
    <location>
        <begin position="70"/>
        <end position="89"/>
    </location>
</feature>
<dbReference type="EMBL" id="LAZR01045883">
    <property type="protein sequence ID" value="KKK97810.1"/>
    <property type="molecule type" value="Genomic_DNA"/>
</dbReference>
<dbReference type="InterPro" id="IPR005495">
    <property type="entry name" value="LptG/LptF_permease"/>
</dbReference>
<protein>
    <recommendedName>
        <fullName evidence="8">LptF/LptG family permease</fullName>
    </recommendedName>
</protein>
<evidence type="ECO:0000313" key="7">
    <source>
        <dbReference type="EMBL" id="KKK97810.1"/>
    </source>
</evidence>
<dbReference type="GO" id="GO:0043190">
    <property type="term" value="C:ATP-binding cassette (ABC) transporter complex"/>
    <property type="evidence" value="ECO:0007669"/>
    <property type="project" value="TreeGrafter"/>
</dbReference>
<evidence type="ECO:0000256" key="5">
    <source>
        <dbReference type="ARBA" id="ARBA00023136"/>
    </source>
</evidence>
<gene>
    <name evidence="7" type="ORF">LCGC14_2649040</name>
</gene>
<feature type="transmembrane region" description="Helical" evidence="6">
    <location>
        <begin position="101"/>
        <end position="119"/>
    </location>
</feature>
<dbReference type="PANTHER" id="PTHR33529:SF7">
    <property type="entry name" value="LIPOPOLYSACCHARIDE EXPORT SYSTEM PERMEASE PROTEIN LPTF"/>
    <property type="match status" value="1"/>
</dbReference>
<proteinExistence type="predicted"/>
<dbReference type="GO" id="GO:0015920">
    <property type="term" value="P:lipopolysaccharide transport"/>
    <property type="evidence" value="ECO:0007669"/>
    <property type="project" value="TreeGrafter"/>
</dbReference>
<evidence type="ECO:0000256" key="1">
    <source>
        <dbReference type="ARBA" id="ARBA00004651"/>
    </source>
</evidence>
<evidence type="ECO:0000256" key="3">
    <source>
        <dbReference type="ARBA" id="ARBA00022692"/>
    </source>
</evidence>
<keyword evidence="5 6" id="KW-0472">Membrane</keyword>
<evidence type="ECO:0000256" key="4">
    <source>
        <dbReference type="ARBA" id="ARBA00022989"/>
    </source>
</evidence>
<comment type="subcellular location">
    <subcellularLocation>
        <location evidence="1">Cell membrane</location>
        <topology evidence="1">Multi-pass membrane protein</topology>
    </subcellularLocation>
</comment>
<sequence>MKHNRKPPLLIFRYIARDLLASTFAVCTVLLMVVVSGRFVKYLAQAAAGELDAGILLAIIGYRLPGFLELILPLAFFLAILLTYGRLYVQSEMTVMTACGMSPIQLVVYTMIPGLFIALL</sequence>
<accession>A0A0F9AHQ4</accession>
<dbReference type="Pfam" id="PF03739">
    <property type="entry name" value="LptF_LptG"/>
    <property type="match status" value="1"/>
</dbReference>
<name>A0A0F9AHQ4_9ZZZZ</name>
<keyword evidence="3 6" id="KW-0812">Transmembrane</keyword>
<comment type="caution">
    <text evidence="7">The sequence shown here is derived from an EMBL/GenBank/DDBJ whole genome shotgun (WGS) entry which is preliminary data.</text>
</comment>
<feature type="non-terminal residue" evidence="7">
    <location>
        <position position="120"/>
    </location>
</feature>
<keyword evidence="2" id="KW-1003">Cell membrane</keyword>
<reference evidence="7" key="1">
    <citation type="journal article" date="2015" name="Nature">
        <title>Complex archaea that bridge the gap between prokaryotes and eukaryotes.</title>
        <authorList>
            <person name="Spang A."/>
            <person name="Saw J.H."/>
            <person name="Jorgensen S.L."/>
            <person name="Zaremba-Niedzwiedzka K."/>
            <person name="Martijn J."/>
            <person name="Lind A.E."/>
            <person name="van Eijk R."/>
            <person name="Schleper C."/>
            <person name="Guy L."/>
            <person name="Ettema T.J."/>
        </authorList>
    </citation>
    <scope>NUCLEOTIDE SEQUENCE</scope>
</reference>
<feature type="transmembrane region" description="Helical" evidence="6">
    <location>
        <begin position="14"/>
        <end position="35"/>
    </location>
</feature>
<dbReference type="PANTHER" id="PTHR33529">
    <property type="entry name" value="SLR0882 PROTEIN-RELATED"/>
    <property type="match status" value="1"/>
</dbReference>